<dbReference type="PANTHER" id="PTHR12592">
    <property type="entry name" value="ATP-DEPENDENT (S)-NAD(P)H-HYDRATE DEHYDRATASE FAMILY MEMBER"/>
    <property type="match status" value="1"/>
</dbReference>
<dbReference type="EC" id="4.2.1.93" evidence="6"/>
<comment type="similarity">
    <text evidence="6">Belongs to the NnrD/CARKD family.</text>
</comment>
<dbReference type="NCBIfam" id="TIGR00196">
    <property type="entry name" value="yjeF_cterm"/>
    <property type="match status" value="1"/>
</dbReference>
<proteinExistence type="inferred from homology"/>
<feature type="binding site" evidence="6">
    <location>
        <begin position="228"/>
        <end position="237"/>
    </location>
    <ligand>
        <name>ATP</name>
        <dbReference type="ChEBI" id="CHEBI:30616"/>
    </ligand>
</feature>
<evidence type="ECO:0000313" key="8">
    <source>
        <dbReference type="EMBL" id="KAL0491210.1"/>
    </source>
</evidence>
<keyword evidence="3" id="KW-0521">NADP</keyword>
<organism evidence="8 9">
    <name type="scientific">Acrasis kona</name>
    <dbReference type="NCBI Taxonomy" id="1008807"/>
    <lineage>
        <taxon>Eukaryota</taxon>
        <taxon>Discoba</taxon>
        <taxon>Heterolobosea</taxon>
        <taxon>Tetramitia</taxon>
        <taxon>Eutetramitia</taxon>
        <taxon>Acrasidae</taxon>
        <taxon>Acrasis</taxon>
    </lineage>
</organism>
<dbReference type="PROSITE" id="PS01050">
    <property type="entry name" value="YJEF_C_2"/>
    <property type="match status" value="1"/>
</dbReference>
<feature type="binding site" evidence="6">
    <location>
        <begin position="206"/>
        <end position="210"/>
    </location>
    <ligand>
        <name>ATP</name>
        <dbReference type="ChEBI" id="CHEBI:30616"/>
    </ligand>
</feature>
<feature type="binding site" evidence="6">
    <location>
        <begin position="159"/>
        <end position="165"/>
    </location>
    <ligand>
        <name>(6S)-NADPHX</name>
        <dbReference type="ChEBI" id="CHEBI:64076"/>
    </ligand>
</feature>
<comment type="cofactor">
    <cofactor evidence="6">
        <name>Mg(2+)</name>
        <dbReference type="ChEBI" id="CHEBI:18420"/>
    </cofactor>
</comment>
<keyword evidence="4 6" id="KW-0520">NAD</keyword>
<feature type="binding site" evidence="6">
    <location>
        <position position="106"/>
    </location>
    <ligand>
        <name>(6S)-NADPHX</name>
        <dbReference type="ChEBI" id="CHEBI:64076"/>
    </ligand>
</feature>
<evidence type="ECO:0000313" key="9">
    <source>
        <dbReference type="Proteomes" id="UP001431209"/>
    </source>
</evidence>
<dbReference type="Gene3D" id="3.40.1190.20">
    <property type="match status" value="1"/>
</dbReference>
<keyword evidence="9" id="KW-1185">Reference proteome</keyword>
<dbReference type="InterPro" id="IPR017953">
    <property type="entry name" value="Carbohydrate_kinase_pred_CS"/>
</dbReference>
<dbReference type="AlphaFoldDB" id="A0AAW2ZP11"/>
<comment type="function">
    <text evidence="6">Catalyzes the dehydration of the S-form of NAD(P)HX at the expense of ATP, which is converted to ADP. Together with NAD(P)HX epimerase, which catalyzes the epimerization of the S- and R-forms, the enzyme allows the repair of both epimers of NAD(P)HX, a damaged form of NAD(P)H that is a result of enzymatic or heat-dependent hydration.</text>
</comment>
<keyword evidence="6" id="KW-0597">Phosphoprotein</keyword>
<evidence type="ECO:0000256" key="6">
    <source>
        <dbReference type="HAMAP-Rule" id="MF_03157"/>
    </source>
</evidence>
<dbReference type="PANTHER" id="PTHR12592:SF0">
    <property type="entry name" value="ATP-DEPENDENT (S)-NAD(P)H-HYDRATE DEHYDRATASE"/>
    <property type="match status" value="1"/>
</dbReference>
<evidence type="ECO:0000256" key="2">
    <source>
        <dbReference type="ARBA" id="ARBA00022840"/>
    </source>
</evidence>
<dbReference type="InterPro" id="IPR000631">
    <property type="entry name" value="CARKD"/>
</dbReference>
<keyword evidence="1 6" id="KW-0547">Nucleotide-binding</keyword>
<dbReference type="InterPro" id="IPR029056">
    <property type="entry name" value="Ribokinase-like"/>
</dbReference>
<dbReference type="GO" id="GO:0005524">
    <property type="term" value="F:ATP binding"/>
    <property type="evidence" value="ECO:0007669"/>
    <property type="project" value="UniProtKB-KW"/>
</dbReference>
<sequence length="314" mass="34658">MNNKIRDIVYKKIIPSGQAGRVCIIGGCREYTGAPYYAAVSSLKTGCDLSWVMCSSKATEIKTYTPEIIVLPMLSEDDLKNDEEKSIMKEFDTMLGRLHVLVIGPGLGRNKTLLSLVEKMIKAAREKNVPLVIDGDGLFLVSQNLDIIKGYKRAILTPNPNEFKKLCESVFSEQELKDQDPEDQKQQEKLIRDLCDKLGNVTVVRKGGKDIICSGKSDEHYLTCEVEGSPRRCGGQGDVLAGAMGTFLHWSIQASENDEALDERVAILHGAYGACALARSCGRAAFGKLKRGTTTPDIIEKIPEVFESLYPHQE</sequence>
<dbReference type="EMBL" id="JAOPGA020001777">
    <property type="protein sequence ID" value="KAL0491210.1"/>
    <property type="molecule type" value="Genomic_DNA"/>
</dbReference>
<keyword evidence="5 6" id="KW-0456">Lyase</keyword>
<comment type="catalytic activity">
    <reaction evidence="6">
        <text>(6S)-NADHX + ATP = ADP + phosphate + NADH + H(+)</text>
        <dbReference type="Rhea" id="RHEA:19017"/>
        <dbReference type="ChEBI" id="CHEBI:15378"/>
        <dbReference type="ChEBI" id="CHEBI:30616"/>
        <dbReference type="ChEBI" id="CHEBI:43474"/>
        <dbReference type="ChEBI" id="CHEBI:57945"/>
        <dbReference type="ChEBI" id="CHEBI:64074"/>
        <dbReference type="ChEBI" id="CHEBI:456216"/>
        <dbReference type="EC" id="4.2.1.93"/>
    </reaction>
</comment>
<dbReference type="Proteomes" id="UP001431209">
    <property type="component" value="Unassembled WGS sequence"/>
</dbReference>
<comment type="catalytic activity">
    <reaction evidence="6">
        <text>(6S)-NADPHX + ATP = ADP + phosphate + NADPH + H(+)</text>
        <dbReference type="Rhea" id="RHEA:32231"/>
        <dbReference type="ChEBI" id="CHEBI:15378"/>
        <dbReference type="ChEBI" id="CHEBI:30616"/>
        <dbReference type="ChEBI" id="CHEBI:43474"/>
        <dbReference type="ChEBI" id="CHEBI:57783"/>
        <dbReference type="ChEBI" id="CHEBI:64076"/>
        <dbReference type="ChEBI" id="CHEBI:456216"/>
        <dbReference type="EC" id="4.2.1.93"/>
    </reaction>
</comment>
<accession>A0AAW2ZP11</accession>
<evidence type="ECO:0000259" key="7">
    <source>
        <dbReference type="PROSITE" id="PS51383"/>
    </source>
</evidence>
<comment type="caution">
    <text evidence="8">The sequence shown here is derived from an EMBL/GenBank/DDBJ whole genome shotgun (WGS) entry which is preliminary data.</text>
</comment>
<name>A0AAW2ZP11_9EUKA</name>
<gene>
    <name evidence="8" type="ORF">AKO1_002399</name>
</gene>
<protein>
    <recommendedName>
        <fullName evidence="6">ATP-dependent (S)-NAD(P)H-hydrate dehydratase</fullName>
        <ecNumber evidence="6">4.2.1.93</ecNumber>
    </recommendedName>
    <alternativeName>
        <fullName evidence="6">ATP-dependent NAD(P)HX dehydratase</fullName>
    </alternativeName>
</protein>
<dbReference type="Pfam" id="PF01256">
    <property type="entry name" value="Carb_kinase"/>
    <property type="match status" value="1"/>
</dbReference>
<reference evidence="8 9" key="1">
    <citation type="submission" date="2024-03" db="EMBL/GenBank/DDBJ databases">
        <title>The Acrasis kona genome and developmental transcriptomes reveal deep origins of eukaryotic multicellular pathways.</title>
        <authorList>
            <person name="Sheikh S."/>
            <person name="Fu C.-J."/>
            <person name="Brown M.W."/>
            <person name="Baldauf S.L."/>
        </authorList>
    </citation>
    <scope>NUCLEOTIDE SEQUENCE [LARGE SCALE GENOMIC DNA]</scope>
    <source>
        <strain evidence="8 9">ATCC MYA-3509</strain>
    </source>
</reference>
<dbReference type="GO" id="GO:0047453">
    <property type="term" value="F:ATP-dependent NAD(P)H-hydrate dehydratase activity"/>
    <property type="evidence" value="ECO:0007669"/>
    <property type="project" value="UniProtKB-UniRule"/>
</dbReference>
<evidence type="ECO:0000256" key="3">
    <source>
        <dbReference type="ARBA" id="ARBA00022857"/>
    </source>
</evidence>
<keyword evidence="2 6" id="KW-0067">ATP-binding</keyword>
<dbReference type="SUPFAM" id="SSF53613">
    <property type="entry name" value="Ribokinase-like"/>
    <property type="match status" value="1"/>
</dbReference>
<evidence type="ECO:0000256" key="1">
    <source>
        <dbReference type="ARBA" id="ARBA00022741"/>
    </source>
</evidence>
<dbReference type="PROSITE" id="PS51383">
    <property type="entry name" value="YJEF_C_3"/>
    <property type="match status" value="1"/>
</dbReference>
<evidence type="ECO:0000256" key="4">
    <source>
        <dbReference type="ARBA" id="ARBA00023027"/>
    </source>
</evidence>
<evidence type="ECO:0000256" key="5">
    <source>
        <dbReference type="ARBA" id="ARBA00023239"/>
    </source>
</evidence>
<feature type="domain" description="YjeF C-terminal" evidence="7">
    <location>
        <begin position="17"/>
        <end position="309"/>
    </location>
</feature>
<dbReference type="GO" id="GO:0110051">
    <property type="term" value="P:metabolite repair"/>
    <property type="evidence" value="ECO:0007669"/>
    <property type="project" value="TreeGrafter"/>
</dbReference>
<dbReference type="HAMAP" id="MF_01965">
    <property type="entry name" value="NADHX_dehydratase"/>
    <property type="match status" value="1"/>
</dbReference>
<dbReference type="CDD" id="cd01171">
    <property type="entry name" value="YXKO-related"/>
    <property type="match status" value="1"/>
</dbReference>
<dbReference type="GO" id="GO:0046496">
    <property type="term" value="P:nicotinamide nucleotide metabolic process"/>
    <property type="evidence" value="ECO:0007669"/>
    <property type="project" value="UniProtKB-UniRule"/>
</dbReference>
<feature type="binding site" evidence="6">
    <location>
        <position position="238"/>
    </location>
    <ligand>
        <name>(6S)-NADPHX</name>
        <dbReference type="ChEBI" id="CHEBI:64076"/>
    </ligand>
</feature>